<organism evidence="4 5">
    <name type="scientific">Pseudoxanthomonas wuyuanensis</name>
    <dbReference type="NCBI Taxonomy" id="1073196"/>
    <lineage>
        <taxon>Bacteria</taxon>
        <taxon>Pseudomonadati</taxon>
        <taxon>Pseudomonadota</taxon>
        <taxon>Gammaproteobacteria</taxon>
        <taxon>Lysobacterales</taxon>
        <taxon>Lysobacteraceae</taxon>
        <taxon>Pseudoxanthomonas</taxon>
    </lineage>
</organism>
<dbReference type="Gene3D" id="2.60.40.1470">
    <property type="entry name" value="ApaG domain"/>
    <property type="match status" value="1"/>
</dbReference>
<dbReference type="EMBL" id="OCND01000004">
    <property type="protein sequence ID" value="SOD54691.1"/>
    <property type="molecule type" value="Genomic_DNA"/>
</dbReference>
<dbReference type="PROSITE" id="PS51087">
    <property type="entry name" value="APAG"/>
    <property type="match status" value="1"/>
</dbReference>
<evidence type="ECO:0000256" key="2">
    <source>
        <dbReference type="HAMAP-Rule" id="MF_00791"/>
    </source>
</evidence>
<gene>
    <name evidence="2" type="primary">apaG</name>
    <name evidence="4" type="ORF">SAMN06296416_104303</name>
</gene>
<dbReference type="Pfam" id="PF04379">
    <property type="entry name" value="DUF525"/>
    <property type="match status" value="1"/>
</dbReference>
<accession>A0A286D7R0</accession>
<evidence type="ECO:0000313" key="4">
    <source>
        <dbReference type="EMBL" id="SOD54691.1"/>
    </source>
</evidence>
<dbReference type="PANTHER" id="PTHR14289:SF16">
    <property type="entry name" value="POLYMERASE DELTA-INTERACTING PROTEIN 2"/>
    <property type="match status" value="1"/>
</dbReference>
<evidence type="ECO:0000313" key="5">
    <source>
        <dbReference type="Proteomes" id="UP000219374"/>
    </source>
</evidence>
<dbReference type="InterPro" id="IPR023065">
    <property type="entry name" value="Uncharacterised_ApaG"/>
</dbReference>
<dbReference type="SUPFAM" id="SSF110069">
    <property type="entry name" value="ApaG-like"/>
    <property type="match status" value="1"/>
</dbReference>
<dbReference type="NCBIfam" id="NF003967">
    <property type="entry name" value="PRK05461.1"/>
    <property type="match status" value="1"/>
</dbReference>
<protein>
    <recommendedName>
        <fullName evidence="1 2">Protein ApaG</fullName>
    </recommendedName>
</protein>
<dbReference type="AlphaFoldDB" id="A0A286D7R0"/>
<proteinExistence type="inferred from homology"/>
<keyword evidence="5" id="KW-1185">Reference proteome</keyword>
<reference evidence="4 5" key="1">
    <citation type="submission" date="2017-09" db="EMBL/GenBank/DDBJ databases">
        <authorList>
            <person name="Ehlers B."/>
            <person name="Leendertz F.H."/>
        </authorList>
    </citation>
    <scope>NUCLEOTIDE SEQUENCE [LARGE SCALE GENOMIC DNA]</scope>
    <source>
        <strain evidence="4 5">CGMCC 1.10978</strain>
    </source>
</reference>
<evidence type="ECO:0000259" key="3">
    <source>
        <dbReference type="PROSITE" id="PS51087"/>
    </source>
</evidence>
<evidence type="ECO:0000256" key="1">
    <source>
        <dbReference type="ARBA" id="ARBA00017693"/>
    </source>
</evidence>
<dbReference type="GO" id="GO:0070987">
    <property type="term" value="P:error-free translesion synthesis"/>
    <property type="evidence" value="ECO:0007669"/>
    <property type="project" value="TreeGrafter"/>
</dbReference>
<feature type="domain" description="ApaG" evidence="3">
    <location>
        <begin position="18"/>
        <end position="142"/>
    </location>
</feature>
<dbReference type="PANTHER" id="PTHR14289">
    <property type="entry name" value="F-BOX ONLY PROTEIN 3"/>
    <property type="match status" value="1"/>
</dbReference>
<dbReference type="InterPro" id="IPR007474">
    <property type="entry name" value="ApaG_domain"/>
</dbReference>
<name>A0A286D7R0_9GAMM</name>
<dbReference type="Proteomes" id="UP000219374">
    <property type="component" value="Unassembled WGS sequence"/>
</dbReference>
<dbReference type="HAMAP" id="MF_00791">
    <property type="entry name" value="ApaG"/>
    <property type="match status" value="1"/>
</dbReference>
<dbReference type="InterPro" id="IPR036767">
    <property type="entry name" value="ApaG_sf"/>
</dbReference>
<sequence>MPYPIPNPVCIAYTVGMNDADYAIDIDVATRFLDDRSLPEDGRYVFAYTIRIRNCGRVPARLLGRHWVITDANGKVQEVTGEGVVGEQPWLRPGEDFRYTSGAVLETPQGTMQGSYDMLADDGTRFDAPIPQFTLSVPRTLH</sequence>